<dbReference type="InterPro" id="IPR004453">
    <property type="entry name" value="QueG"/>
</dbReference>
<dbReference type="GO" id="GO:0046872">
    <property type="term" value="F:metal ion binding"/>
    <property type="evidence" value="ECO:0007669"/>
    <property type="project" value="UniProtKB-KW"/>
</dbReference>
<feature type="binding site" evidence="9">
    <location>
        <position position="245"/>
    </location>
    <ligand>
        <name>[4Fe-4S] cluster</name>
        <dbReference type="ChEBI" id="CHEBI:49883"/>
        <label>2</label>
    </ligand>
</feature>
<dbReference type="RefSeq" id="WP_106632523.1">
    <property type="nucleotide sequence ID" value="NZ_PXXO01000010.1"/>
</dbReference>
<keyword evidence="5 9" id="KW-0671">Queuosine biosynthesis</keyword>
<comment type="function">
    <text evidence="9">Catalyzes the conversion of epoxyqueuosine (oQ) to queuosine (Q), which is a hypermodified base found in the wobble positions of tRNA(Asp), tRNA(Asn), tRNA(His) and tRNA(Tyr).</text>
</comment>
<evidence type="ECO:0000256" key="5">
    <source>
        <dbReference type="ARBA" id="ARBA00022785"/>
    </source>
</evidence>
<dbReference type="UniPathway" id="UPA00392"/>
<dbReference type="PROSITE" id="PS00198">
    <property type="entry name" value="4FE4S_FER_1"/>
    <property type="match status" value="1"/>
</dbReference>
<evidence type="ECO:0000256" key="8">
    <source>
        <dbReference type="ARBA" id="ARBA00023014"/>
    </source>
</evidence>
<comment type="cofactor">
    <cofactor evidence="9">
        <name>cob(II)alamin</name>
        <dbReference type="ChEBI" id="CHEBI:16304"/>
    </cofactor>
</comment>
<feature type="binding site" evidence="9">
    <location>
        <position position="194"/>
    </location>
    <ligand>
        <name>[4Fe-4S] cluster</name>
        <dbReference type="ChEBI" id="CHEBI:49883"/>
        <label>1</label>
    </ligand>
</feature>
<dbReference type="OrthoDB" id="9784571at2"/>
<feature type="domain" description="4Fe-4S ferredoxin-type" evidence="10">
    <location>
        <begin position="179"/>
        <end position="208"/>
    </location>
</feature>
<organism evidence="11 12">
    <name type="scientific">Cyanobium usitatum str. Tous</name>
    <dbReference type="NCBI Taxonomy" id="2116684"/>
    <lineage>
        <taxon>Bacteria</taxon>
        <taxon>Bacillati</taxon>
        <taxon>Cyanobacteriota</taxon>
        <taxon>Cyanophyceae</taxon>
        <taxon>Synechococcales</taxon>
        <taxon>Prochlorococcaceae</taxon>
        <taxon>Cyanobium</taxon>
    </lineage>
</organism>
<comment type="caution">
    <text evidence="9">Lacks conserved residue(s) required for the propagation of feature annotation.</text>
</comment>
<keyword evidence="8 9" id="KW-0411">Iron-sulfur</keyword>
<keyword evidence="9" id="KW-0846">Cobalamin</keyword>
<dbReference type="Pfam" id="PF13484">
    <property type="entry name" value="Fer4_16"/>
    <property type="match status" value="1"/>
</dbReference>
<dbReference type="GO" id="GO:0031419">
    <property type="term" value="F:cobalamin binding"/>
    <property type="evidence" value="ECO:0007669"/>
    <property type="project" value="UniProtKB-KW"/>
</dbReference>
<comment type="pathway">
    <text evidence="9">tRNA modification; tRNA-queuosine biosynthesis.</text>
</comment>
<keyword evidence="12" id="KW-1185">Reference proteome</keyword>
<dbReference type="SUPFAM" id="SSF46548">
    <property type="entry name" value="alpha-helical ferredoxin"/>
    <property type="match status" value="1"/>
</dbReference>
<dbReference type="Proteomes" id="UP000243002">
    <property type="component" value="Unassembled WGS sequence"/>
</dbReference>
<keyword evidence="6 9" id="KW-0560">Oxidoreductase</keyword>
<evidence type="ECO:0000256" key="6">
    <source>
        <dbReference type="ARBA" id="ARBA00023002"/>
    </source>
</evidence>
<dbReference type="PANTHER" id="PTHR30002">
    <property type="entry name" value="EPOXYQUEUOSINE REDUCTASE"/>
    <property type="match status" value="1"/>
</dbReference>
<keyword evidence="4 9" id="KW-0479">Metal-binding</keyword>
<keyword evidence="2 9" id="KW-0963">Cytoplasm</keyword>
<dbReference type="EC" id="1.17.99.6" evidence="9"/>
<dbReference type="AlphaFoldDB" id="A0A2P7MU10"/>
<feature type="binding site" evidence="9">
    <location>
        <position position="169"/>
    </location>
    <ligand>
        <name>cob(II)alamin</name>
        <dbReference type="ChEBI" id="CHEBI:16304"/>
    </ligand>
</feature>
<keyword evidence="9" id="KW-0170">Cobalt</keyword>
<feature type="binding site" evidence="9">
    <location>
        <position position="155"/>
    </location>
    <ligand>
        <name>cob(II)alamin</name>
        <dbReference type="ChEBI" id="CHEBI:16304"/>
    </ligand>
</feature>
<feature type="binding site" evidence="9">
    <location>
        <position position="214"/>
    </location>
    <ligand>
        <name>[4Fe-4S] cluster</name>
        <dbReference type="ChEBI" id="CHEBI:49883"/>
        <label>2</label>
    </ligand>
</feature>
<comment type="catalytic activity">
    <reaction evidence="9">
        <text>epoxyqueuosine(34) in tRNA + AH2 = queuosine(34) in tRNA + A + H2O</text>
        <dbReference type="Rhea" id="RHEA:32159"/>
        <dbReference type="Rhea" id="RHEA-COMP:18571"/>
        <dbReference type="Rhea" id="RHEA-COMP:18582"/>
        <dbReference type="ChEBI" id="CHEBI:13193"/>
        <dbReference type="ChEBI" id="CHEBI:15377"/>
        <dbReference type="ChEBI" id="CHEBI:17499"/>
        <dbReference type="ChEBI" id="CHEBI:194431"/>
        <dbReference type="ChEBI" id="CHEBI:194443"/>
        <dbReference type="EC" id="1.17.99.6"/>
    </reaction>
</comment>
<keyword evidence="3 9" id="KW-0819">tRNA processing</keyword>
<dbReference type="GO" id="GO:0005737">
    <property type="term" value="C:cytoplasm"/>
    <property type="evidence" value="ECO:0007669"/>
    <property type="project" value="UniProtKB-SubCell"/>
</dbReference>
<evidence type="ECO:0000256" key="4">
    <source>
        <dbReference type="ARBA" id="ARBA00022723"/>
    </source>
</evidence>
<reference evidence="11 12" key="1">
    <citation type="journal article" date="2018" name="Environ. Microbiol.">
        <title>Ecological and genomic features of two widespread freshwater picocyanobacteria.</title>
        <authorList>
            <person name="Cabello-Yeves P.J."/>
            <person name="Picazo A."/>
            <person name="Camacho A."/>
            <person name="Callieri C."/>
            <person name="Rosselli R."/>
            <person name="Roda-Garcia J.J."/>
            <person name="Coutinho F.H."/>
            <person name="Rodriguez-Valera F."/>
        </authorList>
    </citation>
    <scope>NUCLEOTIDE SEQUENCE [LARGE SCALE GENOMIC DNA]</scope>
    <source>
        <strain evidence="11 12">Tous</strain>
    </source>
</reference>
<dbReference type="Pfam" id="PF08331">
    <property type="entry name" value="QueG_DUF1730"/>
    <property type="match status" value="1"/>
</dbReference>
<keyword evidence="7 9" id="KW-0408">Iron</keyword>
<gene>
    <name evidence="9 11" type="primary">queG</name>
    <name evidence="11" type="ORF">C7K55_09685</name>
</gene>
<evidence type="ECO:0000256" key="2">
    <source>
        <dbReference type="ARBA" id="ARBA00022490"/>
    </source>
</evidence>
<feature type="binding site" evidence="9">
    <location>
        <position position="158"/>
    </location>
    <ligand>
        <name>cob(II)alamin</name>
        <dbReference type="ChEBI" id="CHEBI:16304"/>
    </ligand>
</feature>
<accession>A0A2P7MU10</accession>
<dbReference type="PROSITE" id="PS51379">
    <property type="entry name" value="4FE4S_FER_2"/>
    <property type="match status" value="1"/>
</dbReference>
<dbReference type="GO" id="GO:0008616">
    <property type="term" value="P:tRNA queuosine(34) biosynthetic process"/>
    <property type="evidence" value="ECO:0007669"/>
    <property type="project" value="UniProtKB-UniRule"/>
</dbReference>
<comment type="caution">
    <text evidence="11">The sequence shown here is derived from an EMBL/GenBank/DDBJ whole genome shotgun (WGS) entry which is preliminary data.</text>
</comment>
<dbReference type="InterPro" id="IPR013542">
    <property type="entry name" value="QueG_DUF1730"/>
</dbReference>
<dbReference type="InterPro" id="IPR017900">
    <property type="entry name" value="4Fe4S_Fe_S_CS"/>
</dbReference>
<feature type="binding site" evidence="9">
    <location>
        <position position="134"/>
    </location>
    <ligand>
        <name>cob(II)alamin</name>
        <dbReference type="ChEBI" id="CHEBI:16304"/>
    </ligand>
</feature>
<sequence>MTLHAHHDLALRLKQQAQQLGFDPVGLAAVPAGERLELRTAALERWLAAGYQADMAWMADPRRRAVEQLLPGVRSLLAVGLNYYVEADRAPGALKVARYGWGRDYHRVIDGRLRQLGRWLEQQVPGVGWRACVDSAPLMDKAWAEQAGLGWIGKNGNLINRERGSWLLLGHLLTTLELPADAAATTLCGSCSRCLPACPTGAITEPFVVDSRRCLAFHTIENRDPELPQAITSKLEGWVAGCDICQDVCPWNQQPLQSSEDADLQPRPWLLNLQAEEALGWSDADWDTKLRASALRRLKPWMWRRNLRASRSGTA</sequence>
<dbReference type="GO" id="GO:0052693">
    <property type="term" value="F:epoxyqueuosine reductase activity"/>
    <property type="evidence" value="ECO:0007669"/>
    <property type="project" value="UniProtKB-UniRule"/>
</dbReference>
<evidence type="ECO:0000256" key="7">
    <source>
        <dbReference type="ARBA" id="ARBA00023004"/>
    </source>
</evidence>
<dbReference type="InterPro" id="IPR017896">
    <property type="entry name" value="4Fe4S_Fe-S-bd"/>
</dbReference>
<proteinExistence type="inferred from homology"/>
<evidence type="ECO:0000256" key="9">
    <source>
        <dbReference type="HAMAP-Rule" id="MF_00916"/>
    </source>
</evidence>
<feature type="binding site" evidence="9">
    <location>
        <position position="188"/>
    </location>
    <ligand>
        <name>[4Fe-4S] cluster</name>
        <dbReference type="ChEBI" id="CHEBI:49883"/>
        <label>1</label>
    </ligand>
</feature>
<protein>
    <recommendedName>
        <fullName evidence="9">Epoxyqueuosine reductase</fullName>
        <ecNumber evidence="9">1.17.99.6</ecNumber>
    </recommendedName>
    <alternativeName>
        <fullName evidence="9">Queuosine biosynthesis protein QueG</fullName>
    </alternativeName>
</protein>
<name>A0A2P7MU10_9CYAN</name>
<dbReference type="NCBIfam" id="TIGR00276">
    <property type="entry name" value="tRNA epoxyqueuosine(34) reductase QueG"/>
    <property type="match status" value="1"/>
</dbReference>
<keyword evidence="1 9" id="KW-0004">4Fe-4S</keyword>
<evidence type="ECO:0000313" key="11">
    <source>
        <dbReference type="EMBL" id="PSJ04713.1"/>
    </source>
</evidence>
<feature type="binding site" evidence="9">
    <location>
        <position position="191"/>
    </location>
    <ligand>
        <name>[4Fe-4S] cluster</name>
        <dbReference type="ChEBI" id="CHEBI:49883"/>
        <label>1</label>
    </ligand>
</feature>
<feature type="binding site" evidence="9">
    <location>
        <position position="242"/>
    </location>
    <ligand>
        <name>[4Fe-4S] cluster</name>
        <dbReference type="ChEBI" id="CHEBI:49883"/>
        <label>2</label>
    </ligand>
</feature>
<evidence type="ECO:0000259" key="10">
    <source>
        <dbReference type="PROSITE" id="PS51379"/>
    </source>
</evidence>
<feature type="active site" description="Proton donor" evidence="9">
    <location>
        <position position="134"/>
    </location>
</feature>
<dbReference type="GO" id="GO:0051539">
    <property type="term" value="F:4 iron, 4 sulfur cluster binding"/>
    <property type="evidence" value="ECO:0007669"/>
    <property type="project" value="UniProtKB-KW"/>
</dbReference>
<feature type="binding site" evidence="9">
    <location>
        <position position="63"/>
    </location>
    <ligand>
        <name>cob(II)alamin</name>
        <dbReference type="ChEBI" id="CHEBI:16304"/>
    </ligand>
</feature>
<dbReference type="HAMAP" id="MF_00916">
    <property type="entry name" value="QueG"/>
    <property type="match status" value="1"/>
</dbReference>
<comment type="cofactor">
    <cofactor evidence="9">
        <name>[4Fe-4S] cluster</name>
        <dbReference type="ChEBI" id="CHEBI:49883"/>
    </cofactor>
    <text evidence="9">Binds 2 [4Fe-4S] clusters per monomer.</text>
</comment>
<comment type="subcellular location">
    <subcellularLocation>
        <location evidence="9">Cytoplasm</location>
    </subcellularLocation>
</comment>
<comment type="subunit">
    <text evidence="9">Monomer.</text>
</comment>
<feature type="binding site" evidence="9">
    <location>
        <position position="198"/>
    </location>
    <ligand>
        <name>[4Fe-4S] cluster</name>
        <dbReference type="ChEBI" id="CHEBI:49883"/>
        <label>2</label>
    </ligand>
</feature>
<dbReference type="PANTHER" id="PTHR30002:SF4">
    <property type="entry name" value="EPOXYQUEUOSINE REDUCTASE"/>
    <property type="match status" value="1"/>
</dbReference>
<comment type="similarity">
    <text evidence="9">Belongs to the QueG family.</text>
</comment>
<feature type="binding site" evidence="9">
    <location>
        <begin position="242"/>
        <end position="243"/>
    </location>
    <ligand>
        <name>cob(II)alamin</name>
        <dbReference type="ChEBI" id="CHEBI:16304"/>
    </ligand>
</feature>
<dbReference type="EMBL" id="PXXO01000010">
    <property type="protein sequence ID" value="PSJ04713.1"/>
    <property type="molecule type" value="Genomic_DNA"/>
</dbReference>
<dbReference type="Gene3D" id="3.30.70.20">
    <property type="match status" value="1"/>
</dbReference>
<evidence type="ECO:0000256" key="3">
    <source>
        <dbReference type="ARBA" id="ARBA00022694"/>
    </source>
</evidence>
<feature type="binding site" evidence="9">
    <location>
        <position position="249"/>
    </location>
    <ligand>
        <name>[4Fe-4S] cluster</name>
        <dbReference type="ChEBI" id="CHEBI:49883"/>
        <label>1</label>
    </ligand>
</feature>
<evidence type="ECO:0000256" key="1">
    <source>
        <dbReference type="ARBA" id="ARBA00022485"/>
    </source>
</evidence>
<evidence type="ECO:0000313" key="12">
    <source>
        <dbReference type="Proteomes" id="UP000243002"/>
    </source>
</evidence>